<dbReference type="EMBL" id="BMGK01000005">
    <property type="protein sequence ID" value="GGD91138.1"/>
    <property type="molecule type" value="Genomic_DNA"/>
</dbReference>
<gene>
    <name evidence="2" type="ORF">GCM10011312_13650</name>
</gene>
<keyword evidence="1" id="KW-1133">Transmembrane helix</keyword>
<evidence type="ECO:0000256" key="1">
    <source>
        <dbReference type="SAM" id="Phobius"/>
    </source>
</evidence>
<accession>A0A8J2V998</accession>
<dbReference type="RefSeq" id="WP_188440901.1">
    <property type="nucleotide sequence ID" value="NZ_BMGK01000005.1"/>
</dbReference>
<organism evidence="2 3">
    <name type="scientific">Planktosalinus lacus</name>
    <dbReference type="NCBI Taxonomy" id="1526573"/>
    <lineage>
        <taxon>Bacteria</taxon>
        <taxon>Pseudomonadati</taxon>
        <taxon>Bacteroidota</taxon>
        <taxon>Flavobacteriia</taxon>
        <taxon>Flavobacteriales</taxon>
        <taxon>Flavobacteriaceae</taxon>
        <taxon>Planktosalinus</taxon>
    </lineage>
</organism>
<feature type="transmembrane region" description="Helical" evidence="1">
    <location>
        <begin position="51"/>
        <end position="73"/>
    </location>
</feature>
<keyword evidence="1" id="KW-0812">Transmembrane</keyword>
<evidence type="ECO:0000313" key="3">
    <source>
        <dbReference type="Proteomes" id="UP000652231"/>
    </source>
</evidence>
<sequence length="337" mass="39550">MGYKSFLKDLVALIPLILSGVLVITIGYFLWDRYYNSPEFIDILNSILNTTLIISGVLAVVIMFYLATIVINLRNKRNNIVSDLDNVTQKMHNFRNIIDLLYRSKMWLPGLKQYLDEEYANLNFFEVKEFYKGYSKLAIEFLQENHPYQDTENLYLELKALLLTSPKEKIVTENIRYPRHYDKAIVEKWLEHKCGSGLWYYFGYKFGTYKSALDLDAVYERHQDKIMTLAQSIDSEAFEDSSFNEVFLSKLGEYMNKDVIPKLYQFQTFAAQKLPKMVNYIFTIFITLVFCGVLLPLIYKMFDLHSFLAILSISVTVGTIFYIMTSFYQFLTKEIEV</sequence>
<protein>
    <submittedName>
        <fullName evidence="2">Uncharacterized protein</fullName>
    </submittedName>
</protein>
<feature type="transmembrane region" description="Helical" evidence="1">
    <location>
        <begin position="277"/>
        <end position="298"/>
    </location>
</feature>
<proteinExistence type="predicted"/>
<keyword evidence="3" id="KW-1185">Reference proteome</keyword>
<comment type="caution">
    <text evidence="2">The sequence shown here is derived from an EMBL/GenBank/DDBJ whole genome shotgun (WGS) entry which is preliminary data.</text>
</comment>
<keyword evidence="1" id="KW-0472">Membrane</keyword>
<dbReference type="Proteomes" id="UP000652231">
    <property type="component" value="Unassembled WGS sequence"/>
</dbReference>
<reference evidence="2" key="1">
    <citation type="journal article" date="2014" name="Int. J. Syst. Evol. Microbiol.">
        <title>Complete genome sequence of Corynebacterium casei LMG S-19264T (=DSM 44701T), isolated from a smear-ripened cheese.</title>
        <authorList>
            <consortium name="US DOE Joint Genome Institute (JGI-PGF)"/>
            <person name="Walter F."/>
            <person name="Albersmeier A."/>
            <person name="Kalinowski J."/>
            <person name="Ruckert C."/>
        </authorList>
    </citation>
    <scope>NUCLEOTIDE SEQUENCE</scope>
    <source>
        <strain evidence="2">CGMCC 1.12924</strain>
    </source>
</reference>
<feature type="transmembrane region" description="Helical" evidence="1">
    <location>
        <begin position="304"/>
        <end position="324"/>
    </location>
</feature>
<dbReference type="AlphaFoldDB" id="A0A8J2V998"/>
<evidence type="ECO:0000313" key="2">
    <source>
        <dbReference type="EMBL" id="GGD91138.1"/>
    </source>
</evidence>
<name>A0A8J2V998_9FLAO</name>
<reference evidence="2" key="2">
    <citation type="submission" date="2020-09" db="EMBL/GenBank/DDBJ databases">
        <authorList>
            <person name="Sun Q."/>
            <person name="Zhou Y."/>
        </authorList>
    </citation>
    <scope>NUCLEOTIDE SEQUENCE</scope>
    <source>
        <strain evidence="2">CGMCC 1.12924</strain>
    </source>
</reference>
<feature type="transmembrane region" description="Helical" evidence="1">
    <location>
        <begin position="12"/>
        <end position="31"/>
    </location>
</feature>